<dbReference type="Proteomes" id="UP000499080">
    <property type="component" value="Unassembled WGS sequence"/>
</dbReference>
<gene>
    <name evidence="2" type="primary">POLX_1979</name>
    <name evidence="2" type="ORF">AVEN_177369_1</name>
</gene>
<name>A0A4Y2L5Z7_ARAVE</name>
<comment type="caution">
    <text evidence="2">The sequence shown here is derived from an EMBL/GenBank/DDBJ whole genome shotgun (WGS) entry which is preliminary data.</text>
</comment>
<keyword evidence="3" id="KW-1185">Reference proteome</keyword>
<proteinExistence type="predicted"/>
<evidence type="ECO:0000313" key="2">
    <source>
        <dbReference type="EMBL" id="GBN09630.1"/>
    </source>
</evidence>
<dbReference type="Pfam" id="PF07727">
    <property type="entry name" value="RVT_2"/>
    <property type="match status" value="1"/>
</dbReference>
<protein>
    <submittedName>
        <fullName evidence="2">Retrovirus-related Pol polyprotein from transposon TNT 1-94</fullName>
    </submittedName>
</protein>
<sequence>MDDIILIGRSSDYIDKVIELLKCHFDLRILGKTRKLLGVEFQEFDGNLFMHQNDYINKICKLYEEFNFPVSSLPIAKGTVLSKLQCSNTSVEITEMKKYLYRNFLGTLSYIASRIRPDISYAANSLSQFQENPGIVHWNILLKLLGYLSATRDLQLNVSE</sequence>
<reference evidence="2 3" key="1">
    <citation type="journal article" date="2019" name="Sci. Rep.">
        <title>Orb-weaving spider Araneus ventricosus genome elucidates the spidroin gene catalogue.</title>
        <authorList>
            <person name="Kono N."/>
            <person name="Nakamura H."/>
            <person name="Ohtoshi R."/>
            <person name="Moran D.A.P."/>
            <person name="Shinohara A."/>
            <person name="Yoshida Y."/>
            <person name="Fujiwara M."/>
            <person name="Mori M."/>
            <person name="Tomita M."/>
            <person name="Arakawa K."/>
        </authorList>
    </citation>
    <scope>NUCLEOTIDE SEQUENCE [LARGE SCALE GENOMIC DNA]</scope>
</reference>
<dbReference type="OrthoDB" id="1932046at2759"/>
<evidence type="ECO:0000313" key="3">
    <source>
        <dbReference type="Proteomes" id="UP000499080"/>
    </source>
</evidence>
<dbReference type="EMBL" id="BGPR01005377">
    <property type="protein sequence ID" value="GBN09630.1"/>
    <property type="molecule type" value="Genomic_DNA"/>
</dbReference>
<evidence type="ECO:0000259" key="1">
    <source>
        <dbReference type="Pfam" id="PF07727"/>
    </source>
</evidence>
<organism evidence="2 3">
    <name type="scientific">Araneus ventricosus</name>
    <name type="common">Orbweaver spider</name>
    <name type="synonym">Epeira ventricosa</name>
    <dbReference type="NCBI Taxonomy" id="182803"/>
    <lineage>
        <taxon>Eukaryota</taxon>
        <taxon>Metazoa</taxon>
        <taxon>Ecdysozoa</taxon>
        <taxon>Arthropoda</taxon>
        <taxon>Chelicerata</taxon>
        <taxon>Arachnida</taxon>
        <taxon>Araneae</taxon>
        <taxon>Araneomorphae</taxon>
        <taxon>Entelegynae</taxon>
        <taxon>Araneoidea</taxon>
        <taxon>Araneidae</taxon>
        <taxon>Araneus</taxon>
    </lineage>
</organism>
<dbReference type="AlphaFoldDB" id="A0A4Y2L5Z7"/>
<feature type="domain" description="Reverse transcriptase Ty1/copia-type" evidence="1">
    <location>
        <begin position="2"/>
        <end position="67"/>
    </location>
</feature>
<accession>A0A4Y2L5Z7</accession>
<dbReference type="InterPro" id="IPR013103">
    <property type="entry name" value="RVT_2"/>
</dbReference>